<name>A0ACC0CDJ6_CATRO</name>
<dbReference type="Proteomes" id="UP001060085">
    <property type="component" value="Linkage Group LG01"/>
</dbReference>
<dbReference type="EMBL" id="CM044701">
    <property type="protein sequence ID" value="KAI5682859.1"/>
    <property type="molecule type" value="Genomic_DNA"/>
</dbReference>
<organism evidence="1 2">
    <name type="scientific">Catharanthus roseus</name>
    <name type="common">Madagascar periwinkle</name>
    <name type="synonym">Vinca rosea</name>
    <dbReference type="NCBI Taxonomy" id="4058"/>
    <lineage>
        <taxon>Eukaryota</taxon>
        <taxon>Viridiplantae</taxon>
        <taxon>Streptophyta</taxon>
        <taxon>Embryophyta</taxon>
        <taxon>Tracheophyta</taxon>
        <taxon>Spermatophyta</taxon>
        <taxon>Magnoliopsida</taxon>
        <taxon>eudicotyledons</taxon>
        <taxon>Gunneridae</taxon>
        <taxon>Pentapetalae</taxon>
        <taxon>asterids</taxon>
        <taxon>lamiids</taxon>
        <taxon>Gentianales</taxon>
        <taxon>Apocynaceae</taxon>
        <taxon>Rauvolfioideae</taxon>
        <taxon>Vinceae</taxon>
        <taxon>Catharanthinae</taxon>
        <taxon>Catharanthus</taxon>
    </lineage>
</organism>
<protein>
    <submittedName>
        <fullName evidence="1">Uncharacterized protein</fullName>
    </submittedName>
</protein>
<evidence type="ECO:0000313" key="2">
    <source>
        <dbReference type="Proteomes" id="UP001060085"/>
    </source>
</evidence>
<sequence length="151" mass="16815">MILVLSRTGQVELRGELSQLRLEVRGDDIVPLISPLLLPILHLVSIMVQVNQGLLHNYRSYLLDLDLPSNPISLTPLCPMNHIDLHSHHHTPQTYTHGYSHSEYGVSSSVPYVPSPTDRDCGSLKFRSRCMALTIWELTDAPVLPLASGSE</sequence>
<reference evidence="2" key="1">
    <citation type="journal article" date="2023" name="Nat. Plants">
        <title>Single-cell RNA sequencing provides a high-resolution roadmap for understanding the multicellular compartmentation of specialized metabolism.</title>
        <authorList>
            <person name="Sun S."/>
            <person name="Shen X."/>
            <person name="Li Y."/>
            <person name="Li Y."/>
            <person name="Wang S."/>
            <person name="Li R."/>
            <person name="Zhang H."/>
            <person name="Shen G."/>
            <person name="Guo B."/>
            <person name="Wei J."/>
            <person name="Xu J."/>
            <person name="St-Pierre B."/>
            <person name="Chen S."/>
            <person name="Sun C."/>
        </authorList>
    </citation>
    <scope>NUCLEOTIDE SEQUENCE [LARGE SCALE GENOMIC DNA]</scope>
</reference>
<gene>
    <name evidence="1" type="ORF">M9H77_04087</name>
</gene>
<accession>A0ACC0CDJ6</accession>
<proteinExistence type="predicted"/>
<comment type="caution">
    <text evidence="1">The sequence shown here is derived from an EMBL/GenBank/DDBJ whole genome shotgun (WGS) entry which is preliminary data.</text>
</comment>
<keyword evidence="2" id="KW-1185">Reference proteome</keyword>
<evidence type="ECO:0000313" key="1">
    <source>
        <dbReference type="EMBL" id="KAI5682859.1"/>
    </source>
</evidence>